<comment type="caution">
    <text evidence="2">The sequence shown here is derived from an EMBL/GenBank/DDBJ whole genome shotgun (WGS) entry which is preliminary data.</text>
</comment>
<accession>A0A395NRQ1</accession>
<proteinExistence type="predicted"/>
<dbReference type="AlphaFoldDB" id="A0A395NRQ1"/>
<reference evidence="2 3" key="1">
    <citation type="journal article" date="2018" name="PLoS Pathog.">
        <title>Evolution of structural diversity of trichothecenes, a family of toxins produced by plant pathogenic and entomopathogenic fungi.</title>
        <authorList>
            <person name="Proctor R.H."/>
            <person name="McCormick S.P."/>
            <person name="Kim H.S."/>
            <person name="Cardoza R.E."/>
            <person name="Stanley A.M."/>
            <person name="Lindo L."/>
            <person name="Kelly A."/>
            <person name="Brown D.W."/>
            <person name="Lee T."/>
            <person name="Vaughan M.M."/>
            <person name="Alexander N.J."/>
            <person name="Busman M."/>
            <person name="Gutierrez S."/>
        </authorList>
    </citation>
    <scope>NUCLEOTIDE SEQUENCE [LARGE SCALE GENOMIC DNA]</scope>
    <source>
        <strain evidence="2 3">IBT 40837</strain>
    </source>
</reference>
<dbReference type="Pfam" id="PF06985">
    <property type="entry name" value="HET"/>
    <property type="match status" value="1"/>
</dbReference>
<dbReference type="InterPro" id="IPR010730">
    <property type="entry name" value="HET"/>
</dbReference>
<protein>
    <submittedName>
        <fullName evidence="2">Het-domain-containing</fullName>
    </submittedName>
</protein>
<organism evidence="2 3">
    <name type="scientific">Trichoderma arundinaceum</name>
    <dbReference type="NCBI Taxonomy" id="490622"/>
    <lineage>
        <taxon>Eukaryota</taxon>
        <taxon>Fungi</taxon>
        <taxon>Dikarya</taxon>
        <taxon>Ascomycota</taxon>
        <taxon>Pezizomycotina</taxon>
        <taxon>Sordariomycetes</taxon>
        <taxon>Hypocreomycetidae</taxon>
        <taxon>Hypocreales</taxon>
        <taxon>Hypocreaceae</taxon>
        <taxon>Trichoderma</taxon>
    </lineage>
</organism>
<dbReference type="Proteomes" id="UP000266272">
    <property type="component" value="Unassembled WGS sequence"/>
</dbReference>
<evidence type="ECO:0000259" key="1">
    <source>
        <dbReference type="Pfam" id="PF06985"/>
    </source>
</evidence>
<name>A0A395NRQ1_TRIAR</name>
<evidence type="ECO:0000313" key="2">
    <source>
        <dbReference type="EMBL" id="RFU78780.1"/>
    </source>
</evidence>
<dbReference type="EMBL" id="PXOA01000195">
    <property type="protein sequence ID" value="RFU78780.1"/>
    <property type="molecule type" value="Genomic_DNA"/>
</dbReference>
<keyword evidence="3" id="KW-1185">Reference proteome</keyword>
<sequence length="674" mass="75857">MSSCSSCDLITHSSIVTGAVFYFDADTQSKGKCSLCDLVRGSYLEYLETNLYWIHHPPKTTLQKTTPQHLIKLVVNDVESVPSENHQCDLKLARTTLQDSWYDDEIETAFYFHSSHPEGICRLVRRSSEVSMPSHKESGGLSACADLELARAWVENCDMGHTNCQPVVPGVPSEALHPHTRFIDSTARCLVSLDEITSPLKFIALSYVWGVDYQLRTTSATFQEFQRKLPDSAAAEGNDNGRLPKTINDAMEVTLALGYRYLWVDALCIVQDSLPDLDIQLTQMDRIYGLAALTIVARASKSSDGGLPGVSAPRDWLSGENITCEMSGGLQIGCWEILDRGYENYEEKYGVFADQACYMWRGWTFQEQILSTRTLEFNRRRMVFWCGRPEPAVECGSTPKTEMRDAHHFRSSVRKYVETGGIVPLGQPAWDYMTRDMLISRWSTIREHYSTRHFTFPDDRRKAVLGTASMLRHVMGDVDSSGHVLSRLGAELLWYKTLHPGWNENQQPAIKLSYKATSSGMFPSWSWLSLWPLTWPSEYKPFPGVELRLDDAGTGPSLEIRGRALEMNVIMGEGADGADRAKLCYLEDTTSRLEVYLDESLEAQTAVTCVPIASVIHSGRSMPAWCYGMLLLQGVEDSDHYRRVGAAFTIEARAGEFLRHLESDEARQLDMMCV</sequence>
<dbReference type="STRING" id="490622.A0A395NRQ1"/>
<gene>
    <name evidence="2" type="ORF">TARUN_3486</name>
</gene>
<dbReference type="PANTHER" id="PTHR33112:SF12">
    <property type="entry name" value="HETEROKARYON INCOMPATIBILITY DOMAIN-CONTAINING PROTEIN"/>
    <property type="match status" value="1"/>
</dbReference>
<feature type="domain" description="Heterokaryon incompatibility" evidence="1">
    <location>
        <begin position="202"/>
        <end position="367"/>
    </location>
</feature>
<dbReference type="PANTHER" id="PTHR33112">
    <property type="entry name" value="DOMAIN PROTEIN, PUTATIVE-RELATED"/>
    <property type="match status" value="1"/>
</dbReference>
<evidence type="ECO:0000313" key="3">
    <source>
        <dbReference type="Proteomes" id="UP000266272"/>
    </source>
</evidence>
<dbReference type="OrthoDB" id="2958217at2759"/>